<sequence>MSAANSEKYIKSIAVFCASSEGNDEFIYQQSYKLGKSLAEKNIDVIYGGSKLGLMGQVAKGALENDGIVFGVIPDFLKRKEIVHTGLTELITTKDMHERKLKIHEISDGFIMLPGGFGTFEEFFEILTWAQLGLHQKPIGLLNCEGYYNDLLSMMNTMMTKGLLNPENMELLVVSDEIEDLIKKMHEFEPLEKPKWMTEEQT</sequence>
<keyword evidence="5" id="KW-1185">Reference proteome</keyword>
<dbReference type="Proteomes" id="UP001257659">
    <property type="component" value="Unassembled WGS sequence"/>
</dbReference>
<evidence type="ECO:0000256" key="2">
    <source>
        <dbReference type="ARBA" id="ARBA00006763"/>
    </source>
</evidence>
<dbReference type="EC" id="3.2.2.n1" evidence="3"/>
<dbReference type="Pfam" id="PF03641">
    <property type="entry name" value="Lysine_decarbox"/>
    <property type="match status" value="1"/>
</dbReference>
<comment type="caution">
    <text evidence="4">The sequence shown here is derived from an EMBL/GenBank/DDBJ whole genome shotgun (WGS) entry which is preliminary data.</text>
</comment>
<evidence type="ECO:0000256" key="1">
    <source>
        <dbReference type="ARBA" id="ARBA00000274"/>
    </source>
</evidence>
<gene>
    <name evidence="4" type="ORF">GGR31_000964</name>
</gene>
<dbReference type="InterPro" id="IPR031100">
    <property type="entry name" value="LOG_fam"/>
</dbReference>
<dbReference type="Gene3D" id="3.40.50.450">
    <property type="match status" value="1"/>
</dbReference>
<comment type="catalytic activity">
    <reaction evidence="1">
        <text>AMP + H2O = D-ribose 5-phosphate + adenine</text>
        <dbReference type="Rhea" id="RHEA:20129"/>
        <dbReference type="ChEBI" id="CHEBI:15377"/>
        <dbReference type="ChEBI" id="CHEBI:16708"/>
        <dbReference type="ChEBI" id="CHEBI:78346"/>
        <dbReference type="ChEBI" id="CHEBI:456215"/>
        <dbReference type="EC" id="3.2.2.4"/>
    </reaction>
</comment>
<dbReference type="SUPFAM" id="SSF102405">
    <property type="entry name" value="MCP/YpsA-like"/>
    <property type="match status" value="1"/>
</dbReference>
<dbReference type="PANTHER" id="PTHR31223">
    <property type="entry name" value="LOG FAMILY PROTEIN YJL055W"/>
    <property type="match status" value="1"/>
</dbReference>
<dbReference type="RefSeq" id="WP_309727244.1">
    <property type="nucleotide sequence ID" value="NZ_JAVDQA010000002.1"/>
</dbReference>
<evidence type="ECO:0000313" key="4">
    <source>
        <dbReference type="EMBL" id="MDR6300333.1"/>
    </source>
</evidence>
<protein>
    <recommendedName>
        <fullName evidence="3">Cytokinin riboside 5'-monophosphate phosphoribohydrolase</fullName>
        <ecNumber evidence="3">3.2.2.n1</ecNumber>
    </recommendedName>
</protein>
<accession>A0ABU1K410</accession>
<name>A0ABU1K410_9FLAO</name>
<evidence type="ECO:0000313" key="5">
    <source>
        <dbReference type="Proteomes" id="UP001257659"/>
    </source>
</evidence>
<dbReference type="NCBIfam" id="TIGR00730">
    <property type="entry name" value="Rossman fold protein, TIGR00730 family"/>
    <property type="match status" value="1"/>
</dbReference>
<keyword evidence="3" id="KW-0203">Cytokinin biosynthesis</keyword>
<proteinExistence type="inferred from homology"/>
<dbReference type="PANTHER" id="PTHR31223:SF70">
    <property type="entry name" value="LOG FAMILY PROTEIN YJL055W"/>
    <property type="match status" value="1"/>
</dbReference>
<keyword evidence="3" id="KW-0378">Hydrolase</keyword>
<comment type="similarity">
    <text evidence="2 3">Belongs to the LOG family.</text>
</comment>
<organism evidence="4 5">
    <name type="scientific">Mesonia maritima</name>
    <dbReference type="NCBI Taxonomy" id="1793873"/>
    <lineage>
        <taxon>Bacteria</taxon>
        <taxon>Pseudomonadati</taxon>
        <taxon>Bacteroidota</taxon>
        <taxon>Flavobacteriia</taxon>
        <taxon>Flavobacteriales</taxon>
        <taxon>Flavobacteriaceae</taxon>
        <taxon>Mesonia</taxon>
    </lineage>
</organism>
<reference evidence="4 5" key="1">
    <citation type="submission" date="2023-07" db="EMBL/GenBank/DDBJ databases">
        <title>Genomic Encyclopedia of Type Strains, Phase IV (KMG-IV): sequencing the most valuable type-strain genomes for metagenomic binning, comparative biology and taxonomic classification.</title>
        <authorList>
            <person name="Goeker M."/>
        </authorList>
    </citation>
    <scope>NUCLEOTIDE SEQUENCE [LARGE SCALE GENOMIC DNA]</scope>
    <source>
        <strain evidence="4 5">DSM 102814</strain>
    </source>
</reference>
<dbReference type="EMBL" id="JAVDQA010000002">
    <property type="protein sequence ID" value="MDR6300333.1"/>
    <property type="molecule type" value="Genomic_DNA"/>
</dbReference>
<dbReference type="InterPro" id="IPR005269">
    <property type="entry name" value="LOG"/>
</dbReference>
<evidence type="ECO:0000256" key="3">
    <source>
        <dbReference type="RuleBase" id="RU363015"/>
    </source>
</evidence>